<evidence type="ECO:0000313" key="3">
    <source>
        <dbReference type="Proteomes" id="UP000008281"/>
    </source>
</evidence>
<dbReference type="PANTHER" id="PTHR23075">
    <property type="entry name" value="PUTATIVE ATP-ASE"/>
    <property type="match status" value="1"/>
</dbReference>
<dbReference type="Pfam" id="PF00805">
    <property type="entry name" value="Pentapeptide"/>
    <property type="match status" value="2"/>
</dbReference>
<dbReference type="HOGENOM" id="CLU_1134459_0_0_1"/>
<dbReference type="AlphaFoldDB" id="E3NLK7"/>
<dbReference type="SUPFAM" id="SSF141571">
    <property type="entry name" value="Pentapeptide repeat-like"/>
    <property type="match status" value="1"/>
</dbReference>
<sequence length="245" mass="26271">MTGAEMTGAEMTGAEMAGAEMTGAEMTGAEMTGAEMTGAEMTGAEMVGAEMTGAEMTGAEMTGAEMTGAEMTGAEMTGAEMAGAEMTGAEMTGAEMTGAEMVGAEMVWCRNGCLDQLVEFTLPGNEERERILLQYFNEHIVVPATSGSRSQRLKLDSFDWVKKCNEIAKKTSGMSGRELSKLVIGWQASAYASETGVLTEAIVDRNTADAMIQHEHKMEWLEKEQLKARHQETKFGTTLKRETAV</sequence>
<dbReference type="eggNOG" id="KOG0742">
    <property type="taxonomic scope" value="Eukaryota"/>
</dbReference>
<dbReference type="PANTHER" id="PTHR23075:SF0">
    <property type="entry name" value="ATPASE FAMILY AAA DOMAIN-CONTAINING PROTEIN 3"/>
    <property type="match status" value="1"/>
</dbReference>
<dbReference type="STRING" id="31234.E3NLK7"/>
<dbReference type="eggNOG" id="KOG1665">
    <property type="taxonomic scope" value="Eukaryota"/>
</dbReference>
<gene>
    <name evidence="2" type="ORF">CRE_13154</name>
</gene>
<organism evidence="3">
    <name type="scientific">Caenorhabditis remanei</name>
    <name type="common">Caenorhabditis vulgaris</name>
    <dbReference type="NCBI Taxonomy" id="31234"/>
    <lineage>
        <taxon>Eukaryota</taxon>
        <taxon>Metazoa</taxon>
        <taxon>Ecdysozoa</taxon>
        <taxon>Nematoda</taxon>
        <taxon>Chromadorea</taxon>
        <taxon>Rhabditida</taxon>
        <taxon>Rhabditina</taxon>
        <taxon>Rhabditomorpha</taxon>
        <taxon>Rhabditoidea</taxon>
        <taxon>Rhabditidae</taxon>
        <taxon>Peloderinae</taxon>
        <taxon>Caenorhabditis</taxon>
    </lineage>
</organism>
<dbReference type="EMBL" id="DS268907">
    <property type="protein sequence ID" value="EFP04942.1"/>
    <property type="molecule type" value="Genomic_DNA"/>
</dbReference>
<protein>
    <submittedName>
        <fullName evidence="2">Uncharacterized protein</fullName>
    </submittedName>
</protein>
<dbReference type="GO" id="GO:0005739">
    <property type="term" value="C:mitochondrion"/>
    <property type="evidence" value="ECO:0007669"/>
    <property type="project" value="TreeGrafter"/>
</dbReference>
<keyword evidence="3" id="KW-1185">Reference proteome</keyword>
<accession>E3NLK7</accession>
<dbReference type="InterPro" id="IPR001646">
    <property type="entry name" value="5peptide_repeat"/>
</dbReference>
<evidence type="ECO:0000256" key="1">
    <source>
        <dbReference type="ARBA" id="ARBA00023054"/>
    </source>
</evidence>
<dbReference type="InParanoid" id="E3NLK7"/>
<dbReference type="OrthoDB" id="199596at2759"/>
<proteinExistence type="predicted"/>
<dbReference type="Proteomes" id="UP000008281">
    <property type="component" value="Unassembled WGS sequence"/>
</dbReference>
<keyword evidence="1" id="KW-0175">Coiled coil</keyword>
<dbReference type="Gene3D" id="2.160.20.80">
    <property type="entry name" value="E3 ubiquitin-protein ligase SopA"/>
    <property type="match status" value="1"/>
</dbReference>
<dbReference type="GO" id="GO:0007005">
    <property type="term" value="P:mitochondrion organization"/>
    <property type="evidence" value="ECO:0007669"/>
    <property type="project" value="TreeGrafter"/>
</dbReference>
<name>E3NLK7_CAERE</name>
<reference evidence="2" key="1">
    <citation type="submission" date="2007-07" db="EMBL/GenBank/DDBJ databases">
        <title>PCAP assembly of the Caenorhabditis remanei genome.</title>
        <authorList>
            <consortium name="The Caenorhabditis remanei Sequencing Consortium"/>
            <person name="Wilson R.K."/>
        </authorList>
    </citation>
    <scope>NUCLEOTIDE SEQUENCE [LARGE SCALE GENOMIC DNA]</scope>
    <source>
        <strain evidence="2">PB4641</strain>
    </source>
</reference>
<evidence type="ECO:0000313" key="2">
    <source>
        <dbReference type="EMBL" id="EFP04942.1"/>
    </source>
</evidence>
<dbReference type="GO" id="GO:0008270">
    <property type="term" value="F:zinc ion binding"/>
    <property type="evidence" value="ECO:0007669"/>
    <property type="project" value="TreeGrafter"/>
</dbReference>